<protein>
    <recommendedName>
        <fullName evidence="2">CdiI immunity protein domain-containing protein</fullName>
    </recommendedName>
</protein>
<accession>A0AAU8NMA4</accession>
<reference evidence="1" key="1">
    <citation type="submission" date="2024-05" db="EMBL/GenBank/DDBJ databases">
        <title>Draft genome assemblies of 36 bacteria isolated from hibernating arctic ground squirrels.</title>
        <authorList>
            <person name="McKee H."/>
            <person name="Mullen L."/>
            <person name="Drown D.M."/>
            <person name="Duddleston K.N."/>
        </authorList>
    </citation>
    <scope>NUCLEOTIDE SEQUENCE</scope>
    <source>
        <strain evidence="1">AN1007</strain>
    </source>
</reference>
<name>A0AAU8NMA4_9BACL</name>
<dbReference type="EMBL" id="CP159992">
    <property type="protein sequence ID" value="XCP97685.1"/>
    <property type="molecule type" value="Genomic_DNA"/>
</dbReference>
<gene>
    <name evidence="1" type="ORF">ABXS70_13710</name>
</gene>
<sequence length="126" mass="14548">MSRSDVNTWLKELQDGRLIHDQHFEGLDIEAYLDKRDEAPFADEWMQAYERYAGEPAAAEDEVLRQIRETAFKQTISLTGDPEIAGYVSDDFGLIGHFLLQEEVIEDTFVHQLLESYRQGTLPLRS</sequence>
<organism evidence="1">
    <name type="scientific">Paenibacillus sp. AN1007</name>
    <dbReference type="NCBI Taxonomy" id="3151385"/>
    <lineage>
        <taxon>Bacteria</taxon>
        <taxon>Bacillati</taxon>
        <taxon>Bacillota</taxon>
        <taxon>Bacilli</taxon>
        <taxon>Bacillales</taxon>
        <taxon>Paenibacillaceae</taxon>
        <taxon>Paenibacillus</taxon>
    </lineage>
</organism>
<proteinExistence type="predicted"/>
<evidence type="ECO:0000313" key="1">
    <source>
        <dbReference type="EMBL" id="XCP97685.1"/>
    </source>
</evidence>
<dbReference type="AlphaFoldDB" id="A0AAU8NMA4"/>
<evidence type="ECO:0008006" key="2">
    <source>
        <dbReference type="Google" id="ProtNLM"/>
    </source>
</evidence>
<dbReference type="RefSeq" id="WP_342555713.1">
    <property type="nucleotide sequence ID" value="NZ_CP159992.1"/>
</dbReference>